<keyword evidence="1" id="KW-0812">Transmembrane</keyword>
<dbReference type="AlphaFoldDB" id="A0A1B4XGH2"/>
<dbReference type="Pfam" id="PF13439">
    <property type="entry name" value="Glyco_transf_4"/>
    <property type="match status" value="1"/>
</dbReference>
<dbReference type="GO" id="GO:1901135">
    <property type="term" value="P:carbohydrate derivative metabolic process"/>
    <property type="evidence" value="ECO:0007669"/>
    <property type="project" value="UniProtKB-ARBA"/>
</dbReference>
<evidence type="ECO:0000259" key="3">
    <source>
        <dbReference type="Pfam" id="PF13439"/>
    </source>
</evidence>
<sequence length="386" mass="42909">MRTDGRTRVMSLFWNFIVGGVAQYAAMLEGVTARAPISIRSFCVLGPKHHVNRTLLDQLGDRVVVHRATPWDTQWIHRLREEMRAWAPDIVMSHGFNSHFMARIAAVLSDSPFRAVCSYHGLYHAPTPSRRMIGVMYNQFTEHYIRRRACSTIAVAEYCRQYLVGKGADPSRIEVIHNGISDLDKDLLARERLRKEWNIRSGDLLVGIASRFDPIKGIATLVDAFGRVAGRYPQTRLVLIGAGSLDEALRAQVASRGLSGRVVFTGFRTDIAACLEAMDVFVLPSLAEAHSISLLEAMRAGKAIIVTDVGGNTESARHEQEALIVPPADVAALADAMERLVNDVALRSQLGMKARERFLAEFRVDQMVARTSEWLVHVAAQPVPCR</sequence>
<dbReference type="GO" id="GO:0016757">
    <property type="term" value="F:glycosyltransferase activity"/>
    <property type="evidence" value="ECO:0007669"/>
    <property type="project" value="InterPro"/>
</dbReference>
<evidence type="ECO:0000313" key="4">
    <source>
        <dbReference type="EMBL" id="BAV33908.1"/>
    </source>
</evidence>
<reference evidence="4 5" key="1">
    <citation type="submission" date="2015-05" db="EMBL/GenBank/DDBJ databases">
        <title>Complete genome sequence of a sulfur-oxidizing gammaproteobacterium strain HA5.</title>
        <authorList>
            <person name="Miura A."/>
            <person name="Kojima H."/>
            <person name="Fukui M."/>
        </authorList>
    </citation>
    <scope>NUCLEOTIDE SEQUENCE [LARGE SCALE GENOMIC DNA]</scope>
    <source>
        <strain evidence="4 5">HA5</strain>
    </source>
</reference>
<feature type="domain" description="Glycosyltransferase subfamily 4-like N-terminal" evidence="3">
    <location>
        <begin position="18"/>
        <end position="180"/>
    </location>
</feature>
<evidence type="ECO:0000259" key="2">
    <source>
        <dbReference type="Pfam" id="PF00534"/>
    </source>
</evidence>
<feature type="transmembrane region" description="Helical" evidence="1">
    <location>
        <begin position="12"/>
        <end position="33"/>
    </location>
</feature>
<keyword evidence="1" id="KW-0472">Membrane</keyword>
<organism evidence="4 5">
    <name type="scientific">Sulfuricaulis limicola</name>
    <dbReference type="NCBI Taxonomy" id="1620215"/>
    <lineage>
        <taxon>Bacteria</taxon>
        <taxon>Pseudomonadati</taxon>
        <taxon>Pseudomonadota</taxon>
        <taxon>Gammaproteobacteria</taxon>
        <taxon>Acidiferrobacterales</taxon>
        <taxon>Acidiferrobacteraceae</taxon>
        <taxon>Sulfuricaulis</taxon>
    </lineage>
</organism>
<dbReference type="InterPro" id="IPR028098">
    <property type="entry name" value="Glyco_trans_4-like_N"/>
</dbReference>
<dbReference type="CDD" id="cd03801">
    <property type="entry name" value="GT4_PimA-like"/>
    <property type="match status" value="1"/>
</dbReference>
<gene>
    <name evidence="4" type="ORF">SCL_1603</name>
</gene>
<accession>A0A1B4XGH2</accession>
<dbReference type="SUPFAM" id="SSF53756">
    <property type="entry name" value="UDP-Glycosyltransferase/glycogen phosphorylase"/>
    <property type="match status" value="1"/>
</dbReference>
<dbReference type="KEGG" id="slim:SCL_1603"/>
<dbReference type="PANTHER" id="PTHR12526">
    <property type="entry name" value="GLYCOSYLTRANSFERASE"/>
    <property type="match status" value="1"/>
</dbReference>
<dbReference type="Proteomes" id="UP000243180">
    <property type="component" value="Chromosome"/>
</dbReference>
<dbReference type="Pfam" id="PF00534">
    <property type="entry name" value="Glycos_transf_1"/>
    <property type="match status" value="1"/>
</dbReference>
<name>A0A1B4XGH2_9GAMM</name>
<keyword evidence="5" id="KW-1185">Reference proteome</keyword>
<protein>
    <submittedName>
        <fullName evidence="4">Glycosyl transferase</fullName>
    </submittedName>
</protein>
<feature type="domain" description="Glycosyl transferase family 1" evidence="2">
    <location>
        <begin position="190"/>
        <end position="357"/>
    </location>
</feature>
<dbReference type="EMBL" id="AP014879">
    <property type="protein sequence ID" value="BAV33908.1"/>
    <property type="molecule type" value="Genomic_DNA"/>
</dbReference>
<keyword evidence="4" id="KW-0808">Transferase</keyword>
<dbReference type="Gene3D" id="3.40.50.2000">
    <property type="entry name" value="Glycogen Phosphorylase B"/>
    <property type="match status" value="2"/>
</dbReference>
<keyword evidence="1" id="KW-1133">Transmembrane helix</keyword>
<evidence type="ECO:0000256" key="1">
    <source>
        <dbReference type="SAM" id="Phobius"/>
    </source>
</evidence>
<dbReference type="InterPro" id="IPR001296">
    <property type="entry name" value="Glyco_trans_1"/>
</dbReference>
<dbReference type="InParanoid" id="A0A1B4XGH2"/>
<proteinExistence type="predicted"/>
<evidence type="ECO:0000313" key="5">
    <source>
        <dbReference type="Proteomes" id="UP000243180"/>
    </source>
</evidence>